<feature type="transmembrane region" description="Helical" evidence="1">
    <location>
        <begin position="20"/>
        <end position="38"/>
    </location>
</feature>
<evidence type="ECO:0000313" key="2">
    <source>
        <dbReference type="EMBL" id="MPM50881.1"/>
    </source>
</evidence>
<gene>
    <name evidence="2" type="ORF">SDC9_97627</name>
</gene>
<dbReference type="InterPro" id="IPR008537">
    <property type="entry name" value="DUF819"/>
</dbReference>
<dbReference type="PANTHER" id="PTHR34289">
    <property type="entry name" value="PROTEIN, PUTATIVE (DUF819)-RELATED"/>
    <property type="match status" value="1"/>
</dbReference>
<keyword evidence="1" id="KW-0812">Transmembrane</keyword>
<comment type="caution">
    <text evidence="2">The sequence shown here is derived from an EMBL/GenBank/DDBJ whole genome shotgun (WGS) entry which is preliminary data.</text>
</comment>
<organism evidence="2">
    <name type="scientific">bioreactor metagenome</name>
    <dbReference type="NCBI Taxonomy" id="1076179"/>
    <lineage>
        <taxon>unclassified sequences</taxon>
        <taxon>metagenomes</taxon>
        <taxon>ecological metagenomes</taxon>
    </lineage>
</organism>
<proteinExistence type="predicted"/>
<name>A0A645AF18_9ZZZZ</name>
<protein>
    <recommendedName>
        <fullName evidence="3">DUF819 domain-containing protein</fullName>
    </recommendedName>
</protein>
<evidence type="ECO:0008006" key="3">
    <source>
        <dbReference type="Google" id="ProtNLM"/>
    </source>
</evidence>
<feature type="transmembrane region" description="Helical" evidence="1">
    <location>
        <begin position="108"/>
        <end position="128"/>
    </location>
</feature>
<feature type="transmembrane region" description="Helical" evidence="1">
    <location>
        <begin position="50"/>
        <end position="67"/>
    </location>
</feature>
<feature type="transmembrane region" description="Helical" evidence="1">
    <location>
        <begin position="179"/>
        <end position="197"/>
    </location>
</feature>
<feature type="transmembrane region" description="Helical" evidence="1">
    <location>
        <begin position="79"/>
        <end position="96"/>
    </location>
</feature>
<dbReference type="AlphaFoldDB" id="A0A645AF18"/>
<keyword evidence="1" id="KW-0472">Membrane</keyword>
<feature type="transmembrane region" description="Helical" evidence="1">
    <location>
        <begin position="335"/>
        <end position="355"/>
    </location>
</feature>
<accession>A0A645AF18</accession>
<sequence>MLSSLFMSTLGRETLVAADDTWSLMVILCAGVAFSIWLEQKYNWASKISGAIIALIIAMVLANVGIIPTSCPLYDDTVWGIVVPMGIPLLLLQCNIKKIWKETGRMLTVFLIGAVGTIVGAFIAYYALRAPFGNAQDLAKVAAMMTGSYIGGGVNFAAMASQYAAGDDLTAAATVADNLLMAAYFFVLIAFAGMKFFRKNFRHPHIDEVESGTADRDSAQTQAAAFWSRKDISLKDIAFNFAYCIAIVWLSKLVAGGIKGLVPENPSVFMDFVGKFLGSQYVWITTFSVIVATYMDKQVAKLHGSQEIGTYLIYLFLFVIGVPANIYTVVTKSPLLLVLTAIMVIVNMLFCFGAAKLFHFDLEDAIIASNANIGGPTTAAGMAISQGWAKLVGPAMLIGTLGYVLGNYAGTVVAIALGA</sequence>
<feature type="transmembrane region" description="Helical" evidence="1">
    <location>
        <begin position="278"/>
        <end position="296"/>
    </location>
</feature>
<dbReference type="PANTHER" id="PTHR34289:SF8">
    <property type="entry name" value="DUF819 DOMAIN-CONTAINING PROTEIN"/>
    <property type="match status" value="1"/>
</dbReference>
<keyword evidence="1" id="KW-1133">Transmembrane helix</keyword>
<dbReference type="EMBL" id="VSSQ01013167">
    <property type="protein sequence ID" value="MPM50881.1"/>
    <property type="molecule type" value="Genomic_DNA"/>
</dbReference>
<reference evidence="2" key="1">
    <citation type="submission" date="2019-08" db="EMBL/GenBank/DDBJ databases">
        <authorList>
            <person name="Kucharzyk K."/>
            <person name="Murdoch R.W."/>
            <person name="Higgins S."/>
            <person name="Loffler F."/>
        </authorList>
    </citation>
    <scope>NUCLEOTIDE SEQUENCE</scope>
</reference>
<dbReference type="Pfam" id="PF05684">
    <property type="entry name" value="DUF819"/>
    <property type="match status" value="1"/>
</dbReference>
<evidence type="ECO:0000256" key="1">
    <source>
        <dbReference type="SAM" id="Phobius"/>
    </source>
</evidence>
<feature type="transmembrane region" description="Helical" evidence="1">
    <location>
        <begin position="308"/>
        <end position="329"/>
    </location>
</feature>
<feature type="transmembrane region" description="Helical" evidence="1">
    <location>
        <begin position="237"/>
        <end position="258"/>
    </location>
</feature>